<accession>A0A5B7FSR2</accession>
<reference evidence="1 2" key="1">
    <citation type="submission" date="2019-05" db="EMBL/GenBank/DDBJ databases">
        <title>Another draft genome of Portunus trituberculatus and its Hox gene families provides insights of decapod evolution.</title>
        <authorList>
            <person name="Jeong J.-H."/>
            <person name="Song I."/>
            <person name="Kim S."/>
            <person name="Choi T."/>
            <person name="Kim D."/>
            <person name="Ryu S."/>
            <person name="Kim W."/>
        </authorList>
    </citation>
    <scope>NUCLEOTIDE SEQUENCE [LARGE SCALE GENOMIC DNA]</scope>
    <source>
        <tissue evidence="1">Muscle</tissue>
    </source>
</reference>
<protein>
    <submittedName>
        <fullName evidence="1">Uncharacterized protein</fullName>
    </submittedName>
</protein>
<keyword evidence="2" id="KW-1185">Reference proteome</keyword>
<gene>
    <name evidence="1" type="ORF">E2C01_044676</name>
</gene>
<evidence type="ECO:0000313" key="2">
    <source>
        <dbReference type="Proteomes" id="UP000324222"/>
    </source>
</evidence>
<sequence>MYNTDGAAEPCPGVWECCGCGCGWRRRVLPGAGRRGPPRVACQALPLTTETPEVREAIHSIQIILAVRKCINFG</sequence>
<dbReference type="Proteomes" id="UP000324222">
    <property type="component" value="Unassembled WGS sequence"/>
</dbReference>
<comment type="caution">
    <text evidence="1">The sequence shown here is derived from an EMBL/GenBank/DDBJ whole genome shotgun (WGS) entry which is preliminary data.</text>
</comment>
<evidence type="ECO:0000313" key="1">
    <source>
        <dbReference type="EMBL" id="MPC50840.1"/>
    </source>
</evidence>
<organism evidence="1 2">
    <name type="scientific">Portunus trituberculatus</name>
    <name type="common">Swimming crab</name>
    <name type="synonym">Neptunus trituberculatus</name>
    <dbReference type="NCBI Taxonomy" id="210409"/>
    <lineage>
        <taxon>Eukaryota</taxon>
        <taxon>Metazoa</taxon>
        <taxon>Ecdysozoa</taxon>
        <taxon>Arthropoda</taxon>
        <taxon>Crustacea</taxon>
        <taxon>Multicrustacea</taxon>
        <taxon>Malacostraca</taxon>
        <taxon>Eumalacostraca</taxon>
        <taxon>Eucarida</taxon>
        <taxon>Decapoda</taxon>
        <taxon>Pleocyemata</taxon>
        <taxon>Brachyura</taxon>
        <taxon>Eubrachyura</taxon>
        <taxon>Portunoidea</taxon>
        <taxon>Portunidae</taxon>
        <taxon>Portuninae</taxon>
        <taxon>Portunus</taxon>
    </lineage>
</organism>
<dbReference type="AlphaFoldDB" id="A0A5B7FSR2"/>
<name>A0A5B7FSR2_PORTR</name>
<proteinExistence type="predicted"/>
<dbReference type="EMBL" id="VSRR010009763">
    <property type="protein sequence ID" value="MPC50840.1"/>
    <property type="molecule type" value="Genomic_DNA"/>
</dbReference>